<reference evidence="1 2" key="1">
    <citation type="submission" date="2014-06" db="EMBL/GenBank/DDBJ databases">
        <title>Genome evolution of avian class.</title>
        <authorList>
            <person name="Zhang G."/>
            <person name="Li C."/>
        </authorList>
    </citation>
    <scope>NUCLEOTIDE SEQUENCE [LARGE SCALE GENOMIC DNA]</scope>
    <source>
        <strain evidence="1">BGI_N305</strain>
    </source>
</reference>
<protein>
    <submittedName>
        <fullName evidence="1">Uncharacterized protein</fullName>
    </submittedName>
</protein>
<dbReference type="Proteomes" id="UP000053258">
    <property type="component" value="Unassembled WGS sequence"/>
</dbReference>
<dbReference type="AlphaFoldDB" id="A0A093PBZ2"/>
<feature type="non-terminal residue" evidence="1">
    <location>
        <position position="1"/>
    </location>
</feature>
<gene>
    <name evidence="1" type="ORF">N305_12287</name>
</gene>
<evidence type="ECO:0000313" key="1">
    <source>
        <dbReference type="EMBL" id="KFW74448.1"/>
    </source>
</evidence>
<keyword evidence="2" id="KW-1185">Reference proteome</keyword>
<proteinExistence type="predicted"/>
<name>A0A093PBZ2_9PASS</name>
<accession>A0A093PBZ2</accession>
<sequence length="50" mass="5434">ARGTCFPVAVSLKNVVKESSHLSLSCRSLKVPSGWMPCSRQKSSQQAFPI</sequence>
<feature type="non-terminal residue" evidence="1">
    <location>
        <position position="50"/>
    </location>
</feature>
<organism evidence="1 2">
    <name type="scientific">Manacus vitellinus</name>
    <name type="common">golden-collared manakin</name>
    <dbReference type="NCBI Taxonomy" id="328815"/>
    <lineage>
        <taxon>Eukaryota</taxon>
        <taxon>Metazoa</taxon>
        <taxon>Chordata</taxon>
        <taxon>Craniata</taxon>
        <taxon>Vertebrata</taxon>
        <taxon>Euteleostomi</taxon>
        <taxon>Archelosauria</taxon>
        <taxon>Archosauria</taxon>
        <taxon>Dinosauria</taxon>
        <taxon>Saurischia</taxon>
        <taxon>Theropoda</taxon>
        <taxon>Coelurosauria</taxon>
        <taxon>Aves</taxon>
        <taxon>Neognathae</taxon>
        <taxon>Neoaves</taxon>
        <taxon>Telluraves</taxon>
        <taxon>Australaves</taxon>
        <taxon>Passeriformes</taxon>
        <taxon>Pipridae</taxon>
        <taxon>Manacus</taxon>
    </lineage>
</organism>
<dbReference type="OrthoDB" id="9227354at2759"/>
<dbReference type="EMBL" id="KL668888">
    <property type="protein sequence ID" value="KFW74448.1"/>
    <property type="molecule type" value="Genomic_DNA"/>
</dbReference>
<evidence type="ECO:0000313" key="2">
    <source>
        <dbReference type="Proteomes" id="UP000053258"/>
    </source>
</evidence>